<gene>
    <name evidence="8" type="ORF">EYC87_00410</name>
</gene>
<dbReference type="SUPFAM" id="SSF55961">
    <property type="entry name" value="Bet v1-like"/>
    <property type="match status" value="1"/>
</dbReference>
<dbReference type="InterPro" id="IPR017941">
    <property type="entry name" value="Rieske_2Fe-2S"/>
</dbReference>
<feature type="domain" description="Rieske" evidence="7">
    <location>
        <begin position="69"/>
        <end position="175"/>
    </location>
</feature>
<sequence>MDNNVKISTPSSVSDILLKDEQEVIERIFNHIDNGTTDLGDTVWQEPVEHYRSQQRFADEIALLRRLPVPFCPSAALPKSGSYLARKAAGTPLLIVRDAAGVVHAFINACRHRGMQVANGSGCESAFSCPYHGWTYNLDGKIKGIPGRAGFPDLDPEEHGLVEVSAFEKGGIVYVAQVGSISPEFKNSCLDYFAPEQEMFEEDGFIDQANWKLLNETAQEGYHIKSLHRNSFYPYGLDNTNLVDTYGANSRIIFPFRRIEKLRDIAPHERRIDGAVTTVYHLFPNVSVSVLSKHTNLVILEPLAPGLTQWVIYRMINRQTDEHPITLEEAVRDARFVNDSGQDEDREAACAIQETVTTSANTHLTFGHYEKAIVNFHQHLAKNLDK</sequence>
<evidence type="ECO:0000313" key="9">
    <source>
        <dbReference type="Proteomes" id="UP001143307"/>
    </source>
</evidence>
<evidence type="ECO:0000256" key="3">
    <source>
        <dbReference type="ARBA" id="ARBA00022723"/>
    </source>
</evidence>
<evidence type="ECO:0000313" key="8">
    <source>
        <dbReference type="EMBL" id="MCX2972045.1"/>
    </source>
</evidence>
<dbReference type="PROSITE" id="PS51296">
    <property type="entry name" value="RIESKE"/>
    <property type="match status" value="1"/>
</dbReference>
<evidence type="ECO:0000259" key="7">
    <source>
        <dbReference type="PROSITE" id="PS51296"/>
    </source>
</evidence>
<comment type="cofactor">
    <cofactor evidence="1">
        <name>Fe cation</name>
        <dbReference type="ChEBI" id="CHEBI:24875"/>
    </cofactor>
</comment>
<dbReference type="Pfam" id="PF00848">
    <property type="entry name" value="Ring_hydroxyl_A"/>
    <property type="match status" value="1"/>
</dbReference>
<dbReference type="Proteomes" id="UP001143307">
    <property type="component" value="Unassembled WGS sequence"/>
</dbReference>
<name>A0ABT3SQ29_9GAMM</name>
<keyword evidence="5" id="KW-0408">Iron</keyword>
<dbReference type="SUPFAM" id="SSF50022">
    <property type="entry name" value="ISP domain"/>
    <property type="match status" value="1"/>
</dbReference>
<protein>
    <submittedName>
        <fullName evidence="8">Aromatic ring-hydroxylating dioxygenase subunit alpha</fullName>
    </submittedName>
</protein>
<keyword evidence="6" id="KW-0411">Iron-sulfur</keyword>
<keyword evidence="2" id="KW-0001">2Fe-2S</keyword>
<keyword evidence="8" id="KW-0223">Dioxygenase</keyword>
<keyword evidence="4" id="KW-0560">Oxidoreductase</keyword>
<dbReference type="PANTHER" id="PTHR43756">
    <property type="entry name" value="CHOLINE MONOOXYGENASE, CHLOROPLASTIC"/>
    <property type="match status" value="1"/>
</dbReference>
<evidence type="ECO:0000256" key="1">
    <source>
        <dbReference type="ARBA" id="ARBA00001962"/>
    </source>
</evidence>
<dbReference type="InterPro" id="IPR001663">
    <property type="entry name" value="Rng_hydr_dOase-A"/>
</dbReference>
<dbReference type="InterPro" id="IPR015879">
    <property type="entry name" value="Ring_hydroxy_dOase_asu_C_dom"/>
</dbReference>
<evidence type="ECO:0000256" key="6">
    <source>
        <dbReference type="ARBA" id="ARBA00023014"/>
    </source>
</evidence>
<comment type="caution">
    <text evidence="8">The sequence shown here is derived from an EMBL/GenBank/DDBJ whole genome shotgun (WGS) entry which is preliminary data.</text>
</comment>
<reference evidence="8" key="1">
    <citation type="submission" date="2019-02" db="EMBL/GenBank/DDBJ databases">
        <authorList>
            <person name="Li S.-H."/>
        </authorList>
    </citation>
    <scope>NUCLEOTIDE SEQUENCE</scope>
    <source>
        <strain evidence="8">IMCC8485</strain>
    </source>
</reference>
<dbReference type="PANTHER" id="PTHR43756:SF5">
    <property type="entry name" value="CHOLINE MONOOXYGENASE, CHLOROPLASTIC"/>
    <property type="match status" value="1"/>
</dbReference>
<dbReference type="CDD" id="cd03469">
    <property type="entry name" value="Rieske_RO_Alpha_N"/>
    <property type="match status" value="1"/>
</dbReference>
<organism evidence="8 9">
    <name type="scientific">Candidatus Seongchinamella marina</name>
    <dbReference type="NCBI Taxonomy" id="2518990"/>
    <lineage>
        <taxon>Bacteria</taxon>
        <taxon>Pseudomonadati</taxon>
        <taxon>Pseudomonadota</taxon>
        <taxon>Gammaproteobacteria</taxon>
        <taxon>Cellvibrionales</taxon>
        <taxon>Halieaceae</taxon>
        <taxon>Seongchinamella</taxon>
    </lineage>
</organism>
<evidence type="ECO:0000256" key="5">
    <source>
        <dbReference type="ARBA" id="ARBA00023004"/>
    </source>
</evidence>
<dbReference type="EMBL" id="SHNP01000001">
    <property type="protein sequence ID" value="MCX2972045.1"/>
    <property type="molecule type" value="Genomic_DNA"/>
</dbReference>
<dbReference type="Pfam" id="PF00355">
    <property type="entry name" value="Rieske"/>
    <property type="match status" value="1"/>
</dbReference>
<accession>A0ABT3SQ29</accession>
<dbReference type="Gene3D" id="2.102.10.10">
    <property type="entry name" value="Rieske [2Fe-2S] iron-sulphur domain"/>
    <property type="match status" value="1"/>
</dbReference>
<proteinExistence type="predicted"/>
<keyword evidence="3" id="KW-0479">Metal-binding</keyword>
<evidence type="ECO:0000256" key="2">
    <source>
        <dbReference type="ARBA" id="ARBA00022714"/>
    </source>
</evidence>
<keyword evidence="9" id="KW-1185">Reference proteome</keyword>
<dbReference type="Gene3D" id="3.90.380.10">
    <property type="entry name" value="Naphthalene 1,2-dioxygenase Alpha Subunit, Chain A, domain 1"/>
    <property type="match status" value="1"/>
</dbReference>
<evidence type="ECO:0000256" key="4">
    <source>
        <dbReference type="ARBA" id="ARBA00023002"/>
    </source>
</evidence>
<dbReference type="GO" id="GO:0051213">
    <property type="term" value="F:dioxygenase activity"/>
    <property type="evidence" value="ECO:0007669"/>
    <property type="project" value="UniProtKB-KW"/>
</dbReference>
<dbReference type="InterPro" id="IPR036922">
    <property type="entry name" value="Rieske_2Fe-2S_sf"/>
</dbReference>